<dbReference type="InterPro" id="IPR006153">
    <property type="entry name" value="Cation/H_exchanger_TM"/>
</dbReference>
<evidence type="ECO:0000256" key="1">
    <source>
        <dbReference type="ARBA" id="ARBA00004141"/>
    </source>
</evidence>
<evidence type="ECO:0000313" key="15">
    <source>
        <dbReference type="Proteomes" id="UP000298663"/>
    </source>
</evidence>
<evidence type="ECO:0000256" key="3">
    <source>
        <dbReference type="ARBA" id="ARBA00022692"/>
    </source>
</evidence>
<feature type="transmembrane region" description="Helical" evidence="11">
    <location>
        <begin position="388"/>
        <end position="405"/>
    </location>
</feature>
<evidence type="ECO:0000313" key="14">
    <source>
        <dbReference type="EMBL" id="TKR58248.1"/>
    </source>
</evidence>
<dbReference type="PRINTS" id="PR01084">
    <property type="entry name" value="NAHEXCHNGR"/>
</dbReference>
<evidence type="ECO:0000256" key="8">
    <source>
        <dbReference type="ARBA" id="ARBA00023201"/>
    </source>
</evidence>
<feature type="transmembrane region" description="Helical" evidence="11">
    <location>
        <begin position="190"/>
        <end position="223"/>
    </location>
</feature>
<comment type="similarity">
    <text evidence="9">Belongs to the monovalent cation:proton antiporter 1 (CPA1) transporter (TC 2.A.36) family.</text>
</comment>
<dbReference type="GO" id="GO:0005886">
    <property type="term" value="C:plasma membrane"/>
    <property type="evidence" value="ECO:0007669"/>
    <property type="project" value="TreeGrafter"/>
</dbReference>
<keyword evidence="5" id="KW-0915">Sodium</keyword>
<evidence type="ECO:0000256" key="6">
    <source>
        <dbReference type="ARBA" id="ARBA00023065"/>
    </source>
</evidence>
<keyword evidence="2 9" id="KW-0813">Transport</keyword>
<feature type="transmembrane region" description="Helical" evidence="11">
    <location>
        <begin position="229"/>
        <end position="247"/>
    </location>
</feature>
<feature type="transmembrane region" description="Helical" evidence="11">
    <location>
        <begin position="349"/>
        <end position="367"/>
    </location>
</feature>
<keyword evidence="15" id="KW-1185">Reference proteome</keyword>
<feature type="transmembrane region" description="Helical" evidence="11">
    <location>
        <begin position="326"/>
        <end position="343"/>
    </location>
</feature>
<evidence type="ECO:0000259" key="13">
    <source>
        <dbReference type="Pfam" id="PF00999"/>
    </source>
</evidence>
<keyword evidence="6 9" id="KW-0406">Ion transport</keyword>
<dbReference type="Pfam" id="PF00999">
    <property type="entry name" value="Na_H_Exchanger"/>
    <property type="match status" value="1"/>
</dbReference>
<evidence type="ECO:0000256" key="12">
    <source>
        <dbReference type="SAM" id="SignalP"/>
    </source>
</evidence>
<dbReference type="NCBIfam" id="TIGR00840">
    <property type="entry name" value="b_cpa1"/>
    <property type="match status" value="1"/>
</dbReference>
<keyword evidence="4 11" id="KW-1133">Transmembrane helix</keyword>
<proteinExistence type="inferred from homology"/>
<sequence>MVRKNGDRVPSTISTRPPESMSDRWRLLLFLALGLVAVCAAQSGEKTEVEKILGGLEASIPQNGTERLGENVHGDVIDDGHKHHGVKVASFKFNYVKQQLVLTGFIVLIGLFKLVYHRCNAELFFPESCCLILLGMLFGFIVHFSTGTVTSVEFLKFDSRTFFFYLLPPIILESAYSLKDREFVDNFGTILLYAVVGTVLNIAIIGGGLIVSGLTGILGSFVMNPLDCLIFASLIAAVDPVAVLAIFQEVGVNKMLYFMVFGESLLNDAVTVVCYNLVNDFKELDTINFTDCLMGLVAFLCVSLGALTIGLVFGALSAFITRFTQTIKVVEPVICLGLAYLAYICSELFHFSGIIGIIACGLFQAHYTMRNLSPSSVTSVNHAAKVSSSLSESLIFIILGVMFVNEKSFIITDWHPWFTAISLGLCLAARFIVVFFLTYLVNKVTGGARYINFREQLIMAYGGLRGAVSFSLAFMLTNCEEDVKNTILAATYIVILFTVMLQGCTIKVLVRILNIRLAAKEDHHRLFIQLNNGTVNYMTTGIEEVIGYKGFKLMSFASELSSRFLRRWLHNDWTQKCHTDRLIAMDREESIKESLQTVPSSASIPRPSQVHRPHGDESCAIEINDESDPMLRRRRANTEREVEEMTKDVFHIQQLINSPYNKIHDRNMVDEEVRQKKQINFLEHIAMMNVAAQNMHVVKKKKKIFGKPLIAMKKRSIVGGLLAQGVGAVGVGIQSVEGSRDGIVHMDPTIEEEDLYASGPQQLEETEPGTSAGKDRKIFRIASHQDDHEHGE</sequence>
<feature type="transmembrane region" description="Helical" evidence="11">
    <location>
        <begin position="293"/>
        <end position="319"/>
    </location>
</feature>
<comment type="caution">
    <text evidence="14">The sequence shown here is derived from an EMBL/GenBank/DDBJ whole genome shotgun (WGS) entry which is preliminary data.</text>
</comment>
<dbReference type="Proteomes" id="UP000298663">
    <property type="component" value="Unassembled WGS sequence"/>
</dbReference>
<feature type="transmembrane region" description="Helical" evidence="11">
    <location>
        <begin position="256"/>
        <end position="278"/>
    </location>
</feature>
<keyword evidence="8 9" id="KW-0739">Sodium transport</keyword>
<dbReference type="GO" id="GO:0015385">
    <property type="term" value="F:sodium:proton antiporter activity"/>
    <property type="evidence" value="ECO:0007669"/>
    <property type="project" value="InterPro"/>
</dbReference>
<dbReference type="InterPro" id="IPR018422">
    <property type="entry name" value="Cation/H_exchanger_CPA1"/>
</dbReference>
<reference evidence="14 15" key="1">
    <citation type="journal article" date="2015" name="Genome Biol.">
        <title>Comparative genomics of Steinernema reveals deeply conserved gene regulatory networks.</title>
        <authorList>
            <person name="Dillman A.R."/>
            <person name="Macchietto M."/>
            <person name="Porter C.F."/>
            <person name="Rogers A."/>
            <person name="Williams B."/>
            <person name="Antoshechkin I."/>
            <person name="Lee M.M."/>
            <person name="Goodwin Z."/>
            <person name="Lu X."/>
            <person name="Lewis E.E."/>
            <person name="Goodrich-Blair H."/>
            <person name="Stock S.P."/>
            <person name="Adams B.J."/>
            <person name="Sternberg P.W."/>
            <person name="Mortazavi A."/>
        </authorList>
    </citation>
    <scope>NUCLEOTIDE SEQUENCE [LARGE SCALE GENOMIC DNA]</scope>
    <source>
        <strain evidence="14 15">ALL</strain>
    </source>
</reference>
<dbReference type="GO" id="GO:0015386">
    <property type="term" value="F:potassium:proton antiporter activity"/>
    <property type="evidence" value="ECO:0007669"/>
    <property type="project" value="TreeGrafter"/>
</dbReference>
<organism evidence="14 15">
    <name type="scientific">Steinernema carpocapsae</name>
    <name type="common">Entomopathogenic nematode</name>
    <dbReference type="NCBI Taxonomy" id="34508"/>
    <lineage>
        <taxon>Eukaryota</taxon>
        <taxon>Metazoa</taxon>
        <taxon>Ecdysozoa</taxon>
        <taxon>Nematoda</taxon>
        <taxon>Chromadorea</taxon>
        <taxon>Rhabditida</taxon>
        <taxon>Tylenchina</taxon>
        <taxon>Panagrolaimomorpha</taxon>
        <taxon>Strongyloidoidea</taxon>
        <taxon>Steinernematidae</taxon>
        <taxon>Steinernema</taxon>
    </lineage>
</organism>
<accession>A0A4U5LQL9</accession>
<keyword evidence="3 9" id="KW-0812">Transmembrane</keyword>
<feature type="region of interest" description="Disordered" evidence="10">
    <location>
        <begin position="756"/>
        <end position="792"/>
    </location>
</feature>
<evidence type="ECO:0000256" key="9">
    <source>
        <dbReference type="RuleBase" id="RU003722"/>
    </source>
</evidence>
<comment type="subcellular location">
    <subcellularLocation>
        <location evidence="1">Membrane</location>
        <topology evidence="1">Multi-pass membrane protein</topology>
    </subcellularLocation>
</comment>
<feature type="chain" id="PRO_5020907101" description="Sodium/hydrogen exchanger" evidence="12">
    <location>
        <begin position="42"/>
        <end position="792"/>
    </location>
</feature>
<dbReference type="PANTHER" id="PTHR10110:SF126">
    <property type="entry name" value="NA(+)_H(+) EXCHANGER PROTEIN 7"/>
    <property type="match status" value="1"/>
</dbReference>
<dbReference type="InterPro" id="IPR004709">
    <property type="entry name" value="NaH_exchanger"/>
</dbReference>
<evidence type="ECO:0000256" key="4">
    <source>
        <dbReference type="ARBA" id="ARBA00022989"/>
    </source>
</evidence>
<feature type="region of interest" description="Disordered" evidence="10">
    <location>
        <begin position="595"/>
        <end position="615"/>
    </location>
</feature>
<feature type="transmembrane region" description="Helical" evidence="11">
    <location>
        <begin position="99"/>
        <end position="116"/>
    </location>
</feature>
<evidence type="ECO:0000256" key="7">
    <source>
        <dbReference type="ARBA" id="ARBA00023136"/>
    </source>
</evidence>
<keyword evidence="12" id="KW-0732">Signal</keyword>
<evidence type="ECO:0000256" key="10">
    <source>
        <dbReference type="SAM" id="MobiDB-lite"/>
    </source>
</evidence>
<keyword evidence="7 11" id="KW-0472">Membrane</keyword>
<feature type="signal peptide" evidence="12">
    <location>
        <begin position="1"/>
        <end position="41"/>
    </location>
</feature>
<evidence type="ECO:0000256" key="2">
    <source>
        <dbReference type="ARBA" id="ARBA00022448"/>
    </source>
</evidence>
<feature type="transmembrane region" description="Helical" evidence="11">
    <location>
        <begin position="489"/>
        <end position="510"/>
    </location>
</feature>
<dbReference type="GO" id="GO:0098719">
    <property type="term" value="P:sodium ion import across plasma membrane"/>
    <property type="evidence" value="ECO:0007669"/>
    <property type="project" value="TreeGrafter"/>
</dbReference>
<dbReference type="PANTHER" id="PTHR10110">
    <property type="entry name" value="SODIUM/HYDROGEN EXCHANGER"/>
    <property type="match status" value="1"/>
</dbReference>
<dbReference type="AlphaFoldDB" id="A0A4U5LQL9"/>
<evidence type="ECO:0000256" key="11">
    <source>
        <dbReference type="SAM" id="Phobius"/>
    </source>
</evidence>
<keyword evidence="9" id="KW-0050">Antiport</keyword>
<name>A0A4U5LQL9_STECR</name>
<dbReference type="OrthoDB" id="196264at2759"/>
<feature type="transmembrane region" description="Helical" evidence="11">
    <location>
        <begin position="162"/>
        <end position="178"/>
    </location>
</feature>
<feature type="transmembrane region" description="Helical" evidence="11">
    <location>
        <begin position="417"/>
        <end position="437"/>
    </location>
</feature>
<evidence type="ECO:0000256" key="5">
    <source>
        <dbReference type="ARBA" id="ARBA00023053"/>
    </source>
</evidence>
<gene>
    <name evidence="14" type="ORF">L596_029718</name>
</gene>
<reference evidence="14 15" key="2">
    <citation type="journal article" date="2019" name="G3 (Bethesda)">
        <title>Hybrid Assembly of the Genome of the Entomopathogenic Nematode Steinernema carpocapsae Identifies the X-Chromosome.</title>
        <authorList>
            <person name="Serra L."/>
            <person name="Macchietto M."/>
            <person name="Macias-Munoz A."/>
            <person name="McGill C.J."/>
            <person name="Rodriguez I.M."/>
            <person name="Rodriguez B."/>
            <person name="Murad R."/>
            <person name="Mortazavi A."/>
        </authorList>
    </citation>
    <scope>NUCLEOTIDE SEQUENCE [LARGE SCALE GENOMIC DNA]</scope>
    <source>
        <strain evidence="14 15">ALL</strain>
    </source>
</reference>
<feature type="compositionally biased region" description="Basic and acidic residues" evidence="10">
    <location>
        <begin position="773"/>
        <end position="792"/>
    </location>
</feature>
<dbReference type="Gene3D" id="6.10.140.1330">
    <property type="match status" value="1"/>
</dbReference>
<dbReference type="STRING" id="34508.A0A4U5LQL9"/>
<dbReference type="EMBL" id="AZBU02000013">
    <property type="protein sequence ID" value="TKR58248.1"/>
    <property type="molecule type" value="Genomic_DNA"/>
</dbReference>
<dbReference type="GO" id="GO:0051453">
    <property type="term" value="P:regulation of intracellular pH"/>
    <property type="evidence" value="ECO:0007669"/>
    <property type="project" value="TreeGrafter"/>
</dbReference>
<feature type="transmembrane region" description="Helical" evidence="11">
    <location>
        <begin position="123"/>
        <end position="142"/>
    </location>
</feature>
<feature type="domain" description="Cation/H+ exchanger transmembrane" evidence="13">
    <location>
        <begin position="107"/>
        <end position="511"/>
    </location>
</feature>
<protein>
    <recommendedName>
        <fullName evidence="9">Sodium/hydrogen exchanger</fullName>
    </recommendedName>
</protein>
<feature type="transmembrane region" description="Helical" evidence="11">
    <location>
        <begin position="458"/>
        <end position="477"/>
    </location>
</feature>